<evidence type="ECO:0000256" key="6">
    <source>
        <dbReference type="SAM" id="Phobius"/>
    </source>
</evidence>
<keyword evidence="3 6" id="KW-0812">Transmembrane</keyword>
<accession>A0A1C3EFD2</accession>
<comment type="caution">
    <text evidence="7">The sequence shown here is derived from an EMBL/GenBank/DDBJ whole genome shotgun (WGS) entry which is preliminary data.</text>
</comment>
<evidence type="ECO:0000256" key="3">
    <source>
        <dbReference type="ARBA" id="ARBA00022692"/>
    </source>
</evidence>
<evidence type="ECO:0000256" key="4">
    <source>
        <dbReference type="ARBA" id="ARBA00022989"/>
    </source>
</evidence>
<dbReference type="Proteomes" id="UP000094828">
    <property type="component" value="Unassembled WGS sequence"/>
</dbReference>
<keyword evidence="5 6" id="KW-0472">Membrane</keyword>
<keyword evidence="2" id="KW-1003">Cell membrane</keyword>
<feature type="transmembrane region" description="Helical" evidence="6">
    <location>
        <begin position="67"/>
        <end position="88"/>
    </location>
</feature>
<comment type="subcellular location">
    <subcellularLocation>
        <location evidence="1">Cell membrane</location>
        <topology evidence="1">Multi-pass membrane protein</topology>
    </subcellularLocation>
</comment>
<dbReference type="InterPro" id="IPR005171">
    <property type="entry name" value="Cyt_c_oxidase_su4_prok"/>
</dbReference>
<reference evidence="7 8" key="1">
    <citation type="submission" date="2016-05" db="EMBL/GenBank/DDBJ databases">
        <title>Genomic and physiological characterization of Planctopirus sp. isolated from fresh water lake.</title>
        <authorList>
            <person name="Subhash Y."/>
            <person name="Ramana C."/>
        </authorList>
    </citation>
    <scope>NUCLEOTIDE SEQUENCE [LARGE SCALE GENOMIC DNA]</scope>
    <source>
        <strain evidence="7 8">JC280</strain>
    </source>
</reference>
<sequence>MADMAHLHGNTYFRVFLALCGLTVLSVVADLLSLADRRIIVAIVLAVATAKALCVMLYFMHLKFESGWKYILLAPTIVLALALPLSLLPDVGMHYYPQDTRQSREYARMQADGHTDHHSSEPTNAH</sequence>
<organism evidence="7 8">
    <name type="scientific">Planctopirus hydrillae</name>
    <dbReference type="NCBI Taxonomy" id="1841610"/>
    <lineage>
        <taxon>Bacteria</taxon>
        <taxon>Pseudomonadati</taxon>
        <taxon>Planctomycetota</taxon>
        <taxon>Planctomycetia</taxon>
        <taxon>Planctomycetales</taxon>
        <taxon>Planctomycetaceae</taxon>
        <taxon>Planctopirus</taxon>
    </lineage>
</organism>
<protein>
    <submittedName>
        <fullName evidence="7">Oxidase</fullName>
    </submittedName>
</protein>
<dbReference type="OrthoDB" id="288216at2"/>
<proteinExistence type="predicted"/>
<evidence type="ECO:0000313" key="8">
    <source>
        <dbReference type="Proteomes" id="UP000094828"/>
    </source>
</evidence>
<dbReference type="Pfam" id="PF03626">
    <property type="entry name" value="COX4_pro"/>
    <property type="match status" value="1"/>
</dbReference>
<gene>
    <name evidence="7" type="ORF">A6X21_21930</name>
</gene>
<evidence type="ECO:0000256" key="2">
    <source>
        <dbReference type="ARBA" id="ARBA00022475"/>
    </source>
</evidence>
<keyword evidence="8" id="KW-1185">Reference proteome</keyword>
<dbReference type="NCBIfam" id="TIGR02229">
    <property type="entry name" value="caa3_sub_IV"/>
    <property type="match status" value="1"/>
</dbReference>
<evidence type="ECO:0000256" key="5">
    <source>
        <dbReference type="ARBA" id="ARBA00023136"/>
    </source>
</evidence>
<evidence type="ECO:0000256" key="1">
    <source>
        <dbReference type="ARBA" id="ARBA00004651"/>
    </source>
</evidence>
<dbReference type="EMBL" id="LYDR01000072">
    <property type="protein sequence ID" value="ODA31933.1"/>
    <property type="molecule type" value="Genomic_DNA"/>
</dbReference>
<dbReference type="InterPro" id="IPR011743">
    <property type="entry name" value="Caa3_sub_IV"/>
</dbReference>
<feature type="transmembrane region" description="Helical" evidence="6">
    <location>
        <begin position="12"/>
        <end position="32"/>
    </location>
</feature>
<dbReference type="AlphaFoldDB" id="A0A1C3EFD2"/>
<dbReference type="GO" id="GO:0005886">
    <property type="term" value="C:plasma membrane"/>
    <property type="evidence" value="ECO:0007669"/>
    <property type="project" value="UniProtKB-SubCell"/>
</dbReference>
<dbReference type="RefSeq" id="WP_068847711.1">
    <property type="nucleotide sequence ID" value="NZ_LYDR01000072.1"/>
</dbReference>
<dbReference type="STRING" id="1841610.A6X21_21930"/>
<evidence type="ECO:0000313" key="7">
    <source>
        <dbReference type="EMBL" id="ODA31933.1"/>
    </source>
</evidence>
<name>A0A1C3EFD2_9PLAN</name>
<keyword evidence="4 6" id="KW-1133">Transmembrane helix</keyword>
<feature type="transmembrane region" description="Helical" evidence="6">
    <location>
        <begin position="39"/>
        <end position="61"/>
    </location>
</feature>